<reference evidence="1" key="1">
    <citation type="submission" date="2020-09" db="EMBL/GenBank/DDBJ databases">
        <authorList>
            <person name="Kim M.K."/>
        </authorList>
    </citation>
    <scope>NUCLEOTIDE SEQUENCE</scope>
    <source>
        <strain evidence="1">BT704</strain>
    </source>
</reference>
<evidence type="ECO:0000313" key="1">
    <source>
        <dbReference type="EMBL" id="MBD2755680.1"/>
    </source>
</evidence>
<dbReference type="EMBL" id="JACXAA010000009">
    <property type="protein sequence ID" value="MBD2755680.1"/>
    <property type="molecule type" value="Genomic_DNA"/>
</dbReference>
<name>A0A927GFK8_9BACT</name>
<sequence>MRLPIQVRDARKGDLALSPGDGKGTISAIVDVMSPTQAYDHMGIFIDNGFTIRHCTSSQERYEDERLYTNALPLPPGVLGGPQPIPLNGIRPDLLRYGWPGTITQTVEEVYQTGRNTRNPRWAYNSIYPDQDLEDPENPGQPFVLYQLPRVERLRRLQFNDPEVDRGETMQHLQAKPTYKETPVRTWMEFPPLIIRPQESLMSVVRPVLEAVADAAKKIDAHYRFYGYSKGDIGLDPSFVAPPGSDTRWGSLGAGARWAAGTIAAMCSSFIWTAVQLVNQNRPSGTQPILLEDGVPAGGNPAIGLEYGRQNGQYLYQKEERLNAANTLTRKLSKKIHDTFNDKIPETVYLLFPPLRGIRNDTARHVSNQIANAFAFDECENLTEHWHDPGPGESVSPDDILRFWDLQSLPAGAHSDLPQATYLYGDSGLLILDTSKWESVPLRRKVLAPLAKGTVFFTVLLEGRPVAGATVKFDLGCVAATSTLTLEPRDHVLLTEGKHVAEAFMVLPDPETGRQETYQTEGPVYFTIEPGGRSSIELNLTPPPDLWRIIGVHVEVTIIDRGFLGRTVSKSFTNHWSFGLQKDLTDSPYAPASQLNTVLRAEHTWKTKEVGDGVRVDLIITATLNPDDRSVQCHCAAVLIDTDDGGFLGIGSSFSIDGRIEKDVLLLKNDTQVVFKNNSLVSDETLSEKAIISLTLSNFRRP</sequence>
<evidence type="ECO:0000313" key="2">
    <source>
        <dbReference type="Proteomes" id="UP000653797"/>
    </source>
</evidence>
<gene>
    <name evidence="1" type="ORF">IC230_22440</name>
</gene>
<keyword evidence="2" id="KW-1185">Reference proteome</keyword>
<dbReference type="AlphaFoldDB" id="A0A927GFK8"/>
<comment type="caution">
    <text evidence="1">The sequence shown here is derived from an EMBL/GenBank/DDBJ whole genome shotgun (WGS) entry which is preliminary data.</text>
</comment>
<organism evidence="1 2">
    <name type="scientific">Spirosoma validum</name>
    <dbReference type="NCBI Taxonomy" id="2771355"/>
    <lineage>
        <taxon>Bacteria</taxon>
        <taxon>Pseudomonadati</taxon>
        <taxon>Bacteroidota</taxon>
        <taxon>Cytophagia</taxon>
        <taxon>Cytophagales</taxon>
        <taxon>Cytophagaceae</taxon>
        <taxon>Spirosoma</taxon>
    </lineage>
</organism>
<proteinExistence type="predicted"/>
<dbReference type="Proteomes" id="UP000653797">
    <property type="component" value="Unassembled WGS sequence"/>
</dbReference>
<accession>A0A927GFK8</accession>
<protein>
    <submittedName>
        <fullName evidence="1">Uncharacterized protein</fullName>
    </submittedName>
</protein>
<dbReference type="RefSeq" id="WP_191041303.1">
    <property type="nucleotide sequence ID" value="NZ_JACXAA010000009.1"/>
</dbReference>